<dbReference type="Pfam" id="PF01564">
    <property type="entry name" value="Spermine_synth"/>
    <property type="match status" value="1"/>
</dbReference>
<dbReference type="NCBIfam" id="NF037959">
    <property type="entry name" value="MFS_SpdSyn"/>
    <property type="match status" value="1"/>
</dbReference>
<dbReference type="InterPro" id="IPR029063">
    <property type="entry name" value="SAM-dependent_MTases_sf"/>
</dbReference>
<dbReference type="AlphaFoldDB" id="A0ABC9QUW2"/>
<dbReference type="GO" id="GO:0016740">
    <property type="term" value="F:transferase activity"/>
    <property type="evidence" value="ECO:0007669"/>
    <property type="project" value="UniProtKB-UniRule"/>
</dbReference>
<comment type="caution">
    <text evidence="6">The sequence shown here is derived from an EMBL/GenBank/DDBJ whole genome shotgun (WGS) entry which is preliminary data.</text>
</comment>
<name>A0ABC9QUW2_BACMY</name>
<evidence type="ECO:0000259" key="5">
    <source>
        <dbReference type="PROSITE" id="PS51006"/>
    </source>
</evidence>
<comment type="similarity">
    <text evidence="1">Belongs to the spermidine/spermine synthase family.</text>
</comment>
<keyword evidence="3 4" id="KW-0620">Polyamine biosynthesis</keyword>
<accession>A0ABC9QUW2</accession>
<proteinExistence type="inferred from homology"/>
<dbReference type="PROSITE" id="PS51006">
    <property type="entry name" value="PABS_2"/>
    <property type="match status" value="1"/>
</dbReference>
<evidence type="ECO:0000256" key="4">
    <source>
        <dbReference type="PROSITE-ProRule" id="PRU00354"/>
    </source>
</evidence>
<dbReference type="PANTHER" id="PTHR43317">
    <property type="entry name" value="THERMOSPERMINE SYNTHASE ACAULIS5"/>
    <property type="match status" value="1"/>
</dbReference>
<protein>
    <recommendedName>
        <fullName evidence="5">PABS domain-containing protein</fullName>
    </recommendedName>
</protein>
<evidence type="ECO:0000256" key="2">
    <source>
        <dbReference type="ARBA" id="ARBA00022679"/>
    </source>
</evidence>
<evidence type="ECO:0000256" key="1">
    <source>
        <dbReference type="ARBA" id="ARBA00007867"/>
    </source>
</evidence>
<gene>
    <name evidence="6" type="ORF">III_05685</name>
</gene>
<feature type="domain" description="PABS" evidence="5">
    <location>
        <begin position="116"/>
        <end position="247"/>
    </location>
</feature>
<dbReference type="SUPFAM" id="SSF53335">
    <property type="entry name" value="S-adenosyl-L-methionine-dependent methyltransferases"/>
    <property type="match status" value="1"/>
</dbReference>
<evidence type="ECO:0000256" key="3">
    <source>
        <dbReference type="ARBA" id="ARBA00023115"/>
    </source>
</evidence>
<dbReference type="EMBL" id="AHEV01000051">
    <property type="protein sequence ID" value="EJR29916.1"/>
    <property type="molecule type" value="Genomic_DNA"/>
</dbReference>
<feature type="active site" description="Proton acceptor" evidence="4">
    <location>
        <position position="165"/>
    </location>
</feature>
<dbReference type="PANTHER" id="PTHR43317:SF1">
    <property type="entry name" value="THERMOSPERMINE SYNTHASE ACAULIS5"/>
    <property type="match status" value="1"/>
</dbReference>
<evidence type="ECO:0000313" key="7">
    <source>
        <dbReference type="Proteomes" id="UP000006976"/>
    </source>
</evidence>
<dbReference type="InterPro" id="IPR030374">
    <property type="entry name" value="PABS"/>
</dbReference>
<dbReference type="GO" id="GO:0006596">
    <property type="term" value="P:polyamine biosynthetic process"/>
    <property type="evidence" value="ECO:0007669"/>
    <property type="project" value="UniProtKB-UniRule"/>
</dbReference>
<evidence type="ECO:0000313" key="6">
    <source>
        <dbReference type="EMBL" id="EJR29916.1"/>
    </source>
</evidence>
<dbReference type="Proteomes" id="UP000006976">
    <property type="component" value="Unassembled WGS sequence"/>
</dbReference>
<dbReference type="RefSeq" id="WP_002169750.1">
    <property type="nucleotide sequence ID" value="NZ_JH792253.1"/>
</dbReference>
<dbReference type="Gene3D" id="3.40.50.150">
    <property type="entry name" value="Vaccinia Virus protein VP39"/>
    <property type="match status" value="1"/>
</dbReference>
<reference evidence="6 7" key="1">
    <citation type="submission" date="2012-04" db="EMBL/GenBank/DDBJ databases">
        <title>The Genome Sequence of Bacillus cereus VD078.</title>
        <authorList>
            <consortium name="The Broad Institute Genome Sequencing Platform"/>
            <consortium name="The Broad Institute Genome Sequencing Center for Infectious Disease"/>
            <person name="Feldgarden M."/>
            <person name="Van der Auwera G.A."/>
            <person name="Mahillon J."/>
            <person name="Duprez V."/>
            <person name="Timmery S."/>
            <person name="Mattelet C."/>
            <person name="Dierick K."/>
            <person name="Sun M."/>
            <person name="Yu Z."/>
            <person name="Zhu L."/>
            <person name="Hu X."/>
            <person name="Shank E.B."/>
            <person name="Swiecicka I."/>
            <person name="Hansen B.M."/>
            <person name="Andrup L."/>
            <person name="Young S.K."/>
            <person name="Zeng Q."/>
            <person name="Gargeya S."/>
            <person name="Fitzgerald M."/>
            <person name="Haas B."/>
            <person name="Abouelleil A."/>
            <person name="Alvarado L."/>
            <person name="Arachchi H.M."/>
            <person name="Berlin A."/>
            <person name="Chapman S.B."/>
            <person name="Goldberg J."/>
            <person name="Griggs A."/>
            <person name="Gujja S."/>
            <person name="Hansen M."/>
            <person name="Howarth C."/>
            <person name="Imamovic A."/>
            <person name="Larimer J."/>
            <person name="McCowen C."/>
            <person name="Montmayeur A."/>
            <person name="Murphy C."/>
            <person name="Neiman D."/>
            <person name="Pearson M."/>
            <person name="Priest M."/>
            <person name="Roberts A."/>
            <person name="Saif S."/>
            <person name="Shea T."/>
            <person name="Sisk P."/>
            <person name="Sykes S."/>
            <person name="Wortman J."/>
            <person name="Nusbaum C."/>
            <person name="Birren B."/>
        </authorList>
    </citation>
    <scope>NUCLEOTIDE SEQUENCE [LARGE SCALE GENOMIC DNA]</scope>
    <source>
        <strain evidence="6 7">VD078</strain>
    </source>
</reference>
<sequence length="272" mass="30837">MSNSLQSTEATNIVEGNSEYKNLSETIIYTTKSGESELYVVERESFRGEKGKYRFLRFDKGGYLGGINLINPNNNIFSYIRNMLDIAENMRKEAKEFYMIGHGVGSITKTLNSQGKRITVAELDENILKLSKQYFDYQGENVIIGDGRGILERKRDNSLDVIFIDAFLREIIPNHLTSKEFFALAKRKNTDNGIVVMNVMGKINSDSLAQSIFGTISNIYPEVKVFAKHQEVDRVQNLIFVSSQSPLPNVSLNEVKEVRVQCGEIIIDDVKR</sequence>
<keyword evidence="2 4" id="KW-0808">Transferase</keyword>
<organism evidence="6 7">
    <name type="scientific">Bacillus mycoides</name>
    <dbReference type="NCBI Taxonomy" id="1405"/>
    <lineage>
        <taxon>Bacteria</taxon>
        <taxon>Bacillati</taxon>
        <taxon>Bacillota</taxon>
        <taxon>Bacilli</taxon>
        <taxon>Bacillales</taxon>
        <taxon>Bacillaceae</taxon>
        <taxon>Bacillus</taxon>
        <taxon>Bacillus cereus group</taxon>
    </lineage>
</organism>